<dbReference type="AlphaFoldDB" id="A0A439DBL7"/>
<keyword evidence="3" id="KW-1185">Reference proteome</keyword>
<protein>
    <recommendedName>
        <fullName evidence="1">FAD/NAD(P)-binding domain-containing protein</fullName>
    </recommendedName>
</protein>
<dbReference type="STRING" id="363999.A0A439DBL7"/>
<dbReference type="EMBL" id="RYZI01000069">
    <property type="protein sequence ID" value="RWA11783.1"/>
    <property type="molecule type" value="Genomic_DNA"/>
</dbReference>
<sequence>MTVDAVNIAIPTPQYRVLIAGGCYGGLSAAINLLEKCDAIDSPISVDITIVDERDGFYHIIGSPLVMASKEYAQKAWVEYKHVKILQRPNVTFVQGTVASVDCQNKTATISERKTQKTRVENYDFFVAATGLRRVWPVVPRALTRETYLTEVGVHCDKVLNATAPVLVVGGGAVGIEMATELKYVKPSVQVTLAHSRDKLLSAEPLPDMVKDCALELTEQSGVEVLLNHRLSSSTPIKDADGSVVYEVEFTNGHKMVVSEVITAISNSIPSSTYLPQQALDSDGYVNAQATMHFPVDVPNTESHFAAGDMIHWSGIKRCGGALYQGKIAAWNIHQTMLQQLQGKEPDFLRLGEVPPMIGLAVGKNAISYGTEGMNYGPQVMQLFFEEDLGFRIVWDHLQLGGSTK</sequence>
<dbReference type="PANTHER" id="PTHR43735">
    <property type="entry name" value="APOPTOSIS-INDUCING FACTOR 1"/>
    <property type="match status" value="1"/>
</dbReference>
<dbReference type="InterPro" id="IPR036188">
    <property type="entry name" value="FAD/NAD-bd_sf"/>
</dbReference>
<proteinExistence type="predicted"/>
<dbReference type="Proteomes" id="UP000286045">
    <property type="component" value="Unassembled WGS sequence"/>
</dbReference>
<dbReference type="GO" id="GO:0050660">
    <property type="term" value="F:flavin adenine dinucleotide binding"/>
    <property type="evidence" value="ECO:0007669"/>
    <property type="project" value="TreeGrafter"/>
</dbReference>
<feature type="domain" description="FAD/NAD(P)-binding" evidence="1">
    <location>
        <begin position="15"/>
        <end position="326"/>
    </location>
</feature>
<dbReference type="SUPFAM" id="SSF51905">
    <property type="entry name" value="FAD/NAD(P)-binding domain"/>
    <property type="match status" value="1"/>
</dbReference>
<dbReference type="InterPro" id="IPR023753">
    <property type="entry name" value="FAD/NAD-binding_dom"/>
</dbReference>
<reference evidence="2 3" key="1">
    <citation type="submission" date="2018-12" db="EMBL/GenBank/DDBJ databases">
        <title>Draft genome sequence of Xylaria grammica IHI A82.</title>
        <authorList>
            <person name="Buettner E."/>
            <person name="Kellner H."/>
        </authorList>
    </citation>
    <scope>NUCLEOTIDE SEQUENCE [LARGE SCALE GENOMIC DNA]</scope>
    <source>
        <strain evidence="2 3">IHI A82</strain>
    </source>
</reference>
<dbReference type="PRINTS" id="PR00368">
    <property type="entry name" value="FADPNR"/>
</dbReference>
<comment type="caution">
    <text evidence="2">The sequence shown here is derived from an EMBL/GenBank/DDBJ whole genome shotgun (WGS) entry which is preliminary data.</text>
</comment>
<name>A0A439DBL7_9PEZI</name>
<dbReference type="GO" id="GO:0005737">
    <property type="term" value="C:cytoplasm"/>
    <property type="evidence" value="ECO:0007669"/>
    <property type="project" value="TreeGrafter"/>
</dbReference>
<evidence type="ECO:0000313" key="3">
    <source>
        <dbReference type="Proteomes" id="UP000286045"/>
    </source>
</evidence>
<dbReference type="Pfam" id="PF07992">
    <property type="entry name" value="Pyr_redox_2"/>
    <property type="match status" value="1"/>
</dbReference>
<evidence type="ECO:0000313" key="2">
    <source>
        <dbReference type="EMBL" id="RWA11783.1"/>
    </source>
</evidence>
<dbReference type="PRINTS" id="PR00411">
    <property type="entry name" value="PNDRDTASEI"/>
</dbReference>
<dbReference type="GO" id="GO:0004174">
    <property type="term" value="F:electron-transferring-flavoprotein dehydrogenase activity"/>
    <property type="evidence" value="ECO:0007669"/>
    <property type="project" value="TreeGrafter"/>
</dbReference>
<evidence type="ECO:0000259" key="1">
    <source>
        <dbReference type="Pfam" id="PF07992"/>
    </source>
</evidence>
<dbReference type="Gene3D" id="3.50.50.100">
    <property type="match status" value="1"/>
</dbReference>
<accession>A0A439DBL7</accession>
<dbReference type="PANTHER" id="PTHR43735:SF24">
    <property type="entry name" value="NUCLEOTIDE-DISULPHIDE OXIDOREDUCTASE AMID-LIKE, PUTATIVE (AFU_ORTHOLOGUE AFUA_1G17180)-RELATED"/>
    <property type="match status" value="1"/>
</dbReference>
<gene>
    <name evidence="2" type="ORF">EKO27_g3318</name>
</gene>
<organism evidence="2 3">
    <name type="scientific">Xylaria grammica</name>
    <dbReference type="NCBI Taxonomy" id="363999"/>
    <lineage>
        <taxon>Eukaryota</taxon>
        <taxon>Fungi</taxon>
        <taxon>Dikarya</taxon>
        <taxon>Ascomycota</taxon>
        <taxon>Pezizomycotina</taxon>
        <taxon>Sordariomycetes</taxon>
        <taxon>Xylariomycetidae</taxon>
        <taxon>Xylariales</taxon>
        <taxon>Xylariaceae</taxon>
        <taxon>Xylaria</taxon>
    </lineage>
</organism>